<accession>A0A382RZB2</accession>
<gene>
    <name evidence="1" type="ORF">METZ01_LOCUS355122</name>
</gene>
<organism evidence="1">
    <name type="scientific">marine metagenome</name>
    <dbReference type="NCBI Taxonomy" id="408172"/>
    <lineage>
        <taxon>unclassified sequences</taxon>
        <taxon>metagenomes</taxon>
        <taxon>ecological metagenomes</taxon>
    </lineage>
</organism>
<feature type="non-terminal residue" evidence="1">
    <location>
        <position position="42"/>
    </location>
</feature>
<dbReference type="EMBL" id="UINC01124846">
    <property type="protein sequence ID" value="SVD02268.1"/>
    <property type="molecule type" value="Genomic_DNA"/>
</dbReference>
<sequence length="42" mass="4833">MLIQNFNYKSDLPKGGSVLLLTQDQIHQIYNIQDIQNTISIN</sequence>
<dbReference type="AlphaFoldDB" id="A0A382RZB2"/>
<protein>
    <submittedName>
        <fullName evidence="1">Uncharacterized protein</fullName>
    </submittedName>
</protein>
<evidence type="ECO:0000313" key="1">
    <source>
        <dbReference type="EMBL" id="SVD02268.1"/>
    </source>
</evidence>
<name>A0A382RZB2_9ZZZZ</name>
<reference evidence="1" key="1">
    <citation type="submission" date="2018-05" db="EMBL/GenBank/DDBJ databases">
        <authorList>
            <person name="Lanie J.A."/>
            <person name="Ng W.-L."/>
            <person name="Kazmierczak K.M."/>
            <person name="Andrzejewski T.M."/>
            <person name="Davidsen T.M."/>
            <person name="Wayne K.J."/>
            <person name="Tettelin H."/>
            <person name="Glass J.I."/>
            <person name="Rusch D."/>
            <person name="Podicherti R."/>
            <person name="Tsui H.-C.T."/>
            <person name="Winkler M.E."/>
        </authorList>
    </citation>
    <scope>NUCLEOTIDE SEQUENCE</scope>
</reference>
<proteinExistence type="predicted"/>